<organism evidence="3 4">
    <name type="scientific">Littorina saxatilis</name>
    <dbReference type="NCBI Taxonomy" id="31220"/>
    <lineage>
        <taxon>Eukaryota</taxon>
        <taxon>Metazoa</taxon>
        <taxon>Spiralia</taxon>
        <taxon>Lophotrochozoa</taxon>
        <taxon>Mollusca</taxon>
        <taxon>Gastropoda</taxon>
        <taxon>Caenogastropoda</taxon>
        <taxon>Littorinimorpha</taxon>
        <taxon>Littorinoidea</taxon>
        <taxon>Littorinidae</taxon>
        <taxon>Littorina</taxon>
    </lineage>
</organism>
<proteinExistence type="predicted"/>
<feature type="coiled-coil region" evidence="1">
    <location>
        <begin position="488"/>
        <end position="515"/>
    </location>
</feature>
<evidence type="ECO:0000313" key="4">
    <source>
        <dbReference type="Proteomes" id="UP001374579"/>
    </source>
</evidence>
<dbReference type="PANTHER" id="PTHR35838">
    <property type="entry name" value="CHROMOSOME 21, WHOLE GENOME SHOTGUN SEQUENCE"/>
    <property type="match status" value="1"/>
</dbReference>
<keyword evidence="4" id="KW-1185">Reference proteome</keyword>
<dbReference type="Proteomes" id="UP001374579">
    <property type="component" value="Unassembled WGS sequence"/>
</dbReference>
<comment type="caution">
    <text evidence="3">The sequence shown here is derived from an EMBL/GenBank/DDBJ whole genome shotgun (WGS) entry which is preliminary data.</text>
</comment>
<accession>A0AAN9GIT2</accession>
<evidence type="ECO:0000256" key="2">
    <source>
        <dbReference type="SAM" id="MobiDB-lite"/>
    </source>
</evidence>
<dbReference type="PANTHER" id="PTHR35838:SF1">
    <property type="entry name" value="TRICHOHYALIN-LIKE"/>
    <property type="match status" value="1"/>
</dbReference>
<evidence type="ECO:0000256" key="1">
    <source>
        <dbReference type="SAM" id="Coils"/>
    </source>
</evidence>
<dbReference type="EMBL" id="JBAMIC010000003">
    <property type="protein sequence ID" value="KAK7109621.1"/>
    <property type="molecule type" value="Genomic_DNA"/>
</dbReference>
<feature type="coiled-coil region" evidence="1">
    <location>
        <begin position="399"/>
        <end position="426"/>
    </location>
</feature>
<keyword evidence="1" id="KW-0175">Coiled coil</keyword>
<feature type="region of interest" description="Disordered" evidence="2">
    <location>
        <begin position="1"/>
        <end position="34"/>
    </location>
</feature>
<dbReference type="AlphaFoldDB" id="A0AAN9GIT2"/>
<sequence>MSVGDPARSRKTSKMENEPGIDVRVTDDEDDDTPTGDKLHLRLLLMEDKQRSQLMWRQVAAFQDKVTVSFNTFSPETLLFHVRALSSLPNQNRILANSIHSLARLRMVVQQQLRRANLRSDGSVYFAGLQESSVVARCTQFFGWFFEFMDYLNELHSNFVERIFLPLFKFFHEISFLGSRSRASTSASTFSKMSLFSVDSGGGEMEENHDNVFKEREAEERAEEDVTVSVDTARRRAQSRTALQLLGNEYKDIKGLYDTTDMDKVAHRLSFLKDQLDFMLEEEDEIDPDLFSPESQQLLYPLDMDEGTENLVRLPLDLLVKFRKAIWLARRWLELYDKRTYDLNTKLQKVLTLENTLTQRLQSLDGNILQHEHQLERNTDDLHRLMKREERTDGLTFALYDIEAKAESLEGQLKQLRRLRDAITSRVKLVAQTGRVQEYRRLKMDFEKNKLQRYLLERLLATLNYQRQLSEQDRKVELEMRPSLIRHTNHVQDTCERLEQTIREQKRERDNIRCALIPIQEDRQTLSDKVSRMSANNVANSADSHRRLRSGEARFVRTINVNNRVNRLLPNQVNGCLAVPRPPLKAPGWISPPQW</sequence>
<reference evidence="3 4" key="1">
    <citation type="submission" date="2024-02" db="EMBL/GenBank/DDBJ databases">
        <title>Chromosome-scale genome assembly of the rough periwinkle Littorina saxatilis.</title>
        <authorList>
            <person name="De Jode A."/>
            <person name="Faria R."/>
            <person name="Formenti G."/>
            <person name="Sims Y."/>
            <person name="Smith T.P."/>
            <person name="Tracey A."/>
            <person name="Wood J.M.D."/>
            <person name="Zagrodzka Z.B."/>
            <person name="Johannesson K."/>
            <person name="Butlin R.K."/>
            <person name="Leder E.H."/>
        </authorList>
    </citation>
    <scope>NUCLEOTIDE SEQUENCE [LARGE SCALE GENOMIC DNA]</scope>
    <source>
        <strain evidence="3">Snail1</strain>
        <tissue evidence="3">Muscle</tissue>
    </source>
</reference>
<gene>
    <name evidence="3" type="ORF">V1264_013632</name>
</gene>
<name>A0AAN9GIT2_9CAEN</name>
<protein>
    <submittedName>
        <fullName evidence="3">Uncharacterized protein</fullName>
    </submittedName>
</protein>
<evidence type="ECO:0000313" key="3">
    <source>
        <dbReference type="EMBL" id="KAK7109621.1"/>
    </source>
</evidence>